<dbReference type="GO" id="GO:0043332">
    <property type="term" value="C:mating projection tip"/>
    <property type="evidence" value="ECO:0007669"/>
    <property type="project" value="EnsemblFungi"/>
</dbReference>
<evidence type="ECO:0000256" key="4">
    <source>
        <dbReference type="ARBA" id="ARBA00022723"/>
    </source>
</evidence>
<dbReference type="FunFam" id="3.30.830.10:FF:000012">
    <property type="entry name" value="Protease 3"/>
    <property type="match status" value="1"/>
</dbReference>
<dbReference type="GO" id="GO:0043171">
    <property type="term" value="P:peptide catabolic process"/>
    <property type="evidence" value="ECO:0007669"/>
    <property type="project" value="TreeGrafter"/>
</dbReference>
<dbReference type="Pfam" id="PF00675">
    <property type="entry name" value="Peptidase_M16"/>
    <property type="match status" value="1"/>
</dbReference>
<dbReference type="PROSITE" id="PS00143">
    <property type="entry name" value="INSULINASE"/>
    <property type="match status" value="1"/>
</dbReference>
<evidence type="ECO:0000256" key="8">
    <source>
        <dbReference type="SAM" id="MobiDB-lite"/>
    </source>
</evidence>
<dbReference type="GO" id="GO:0007120">
    <property type="term" value="P:axial cellular bud site selection"/>
    <property type="evidence" value="ECO:0007669"/>
    <property type="project" value="EnsemblFungi"/>
</dbReference>
<keyword evidence="6" id="KW-0862">Zinc</keyword>
<comment type="similarity">
    <text evidence="2">Belongs to the peptidase M16 family.</text>
</comment>
<keyword evidence="5" id="KW-0378">Hydrolase</keyword>
<keyword evidence="3" id="KW-0645">Protease</keyword>
<dbReference type="InParanoid" id="Q6FVX9"/>
<dbReference type="GO" id="GO:0046872">
    <property type="term" value="F:metal ion binding"/>
    <property type="evidence" value="ECO:0007669"/>
    <property type="project" value="UniProtKB-KW"/>
</dbReference>
<keyword evidence="7" id="KW-0482">Metalloprotease</keyword>
<gene>
    <name evidence="11 12" type="ordered locus">CAGL0D04686g</name>
</gene>
<accession>Q6FVX9</accession>
<dbReference type="MEROPS" id="M16.007"/>
<evidence type="ECO:0000313" key="11">
    <source>
        <dbReference type="CGD" id="CAL0128207"/>
    </source>
</evidence>
<feature type="domain" description="Peptidase M16 N-terminal" evidence="9">
    <location>
        <begin position="34"/>
        <end position="171"/>
    </location>
</feature>
<dbReference type="GO" id="GO:0004222">
    <property type="term" value="F:metalloendopeptidase activity"/>
    <property type="evidence" value="ECO:0007669"/>
    <property type="project" value="EnsemblFungi"/>
</dbReference>
<dbReference type="PANTHER" id="PTHR43690">
    <property type="entry name" value="NARDILYSIN"/>
    <property type="match status" value="1"/>
</dbReference>
<dbReference type="GO" id="GO:0000755">
    <property type="term" value="P:cytogamy"/>
    <property type="evidence" value="ECO:0007669"/>
    <property type="project" value="EnsemblFungi"/>
</dbReference>
<name>Q6FVX9_CANGA</name>
<dbReference type="Pfam" id="PF22456">
    <property type="entry name" value="PqqF-like_C_4"/>
    <property type="match status" value="1"/>
</dbReference>
<evidence type="ECO:0000259" key="9">
    <source>
        <dbReference type="Pfam" id="PF00675"/>
    </source>
</evidence>
<dbReference type="InterPro" id="IPR011249">
    <property type="entry name" value="Metalloenz_LuxS/M16"/>
</dbReference>
<proteinExistence type="inferred from homology"/>
<evidence type="ECO:0000256" key="1">
    <source>
        <dbReference type="ARBA" id="ARBA00001947"/>
    </source>
</evidence>
<sequence>MITDVKKFWVPFYVPLLHMNRAYKLIQLPNGINVVIISDAEENYNSCSLTVAAGSHNDPATVPGLAHLCEHMILAAGSSNHPTPGLFHSLIAKYNGDMNAYTTGEQTSFYFQVPQVANSEGTLAFEELLSVFSSAFKFPLFTSSVLNKEIYAIQSEHENNKTNPGKVLYQATRLLANKNHPFSRFCTGDMNTLKTFPSTENINIRKELISYFNDNFYGENITLCVRGPQSLNHLVKLCMQNFNDIKPLPVLPTAIGNNRDSDTELFEETLKRLNILYDVWAPRYTSLPCFHIGYKNNVILVNSDMEQSFRIVIPLITNDTREDAIFTEVFTNICVELLGNEEVGSFCHFLKEISWVRECYVYRSEFAVGAAGIVLEFKCFDTGFSQIENIVNVLFQTLIPMYLNMPSDDLARFIKEQTIIETIDFMYTWKHLSPMEESSDLSMQLQKDLHNRGIKYLLMKSPSFLHNYEEMSKTEKLHYWPLIVEKFKVFLRRHMILPNAKVIIPTSEPFTKTVRNLFKNAQQMEVTSETDPYYEFNYSVYSVSFPESRVIFPYQFSFPGPNEFIPPKYRNLDTLLEMLFGISERANFSPLRPIVRLKNSRARSAPKLVHQTEDVEIWTANIVDGIFSKVVNADIKSYVTIKIVNQCIRPTPISSLHLGMMVEIMNMFLLPRLYSCTKLGFSFHLQAALDGSMSFDIVVTGIMAGIIKILEKVTDLIEIIVTKPGYILTNAFIRKARVAIRSRYEAATKGSSVKIGTTGLLVDLEPHVWSFEERVDALEESDIEVFFQFINTFFRTHKHTKVFAQSSSTSNIDKIARYVVQRIVTPGIPEGNDALVECVRDDGHTRMLKPGEERHIKLIGRDNDPNNCVFSYLEMAPLEGISLKQYRMIEFTDYLFQLTLVPELRNKRQVGYAVDGGLVILNNVVGVNVVVVSSTSPEHIEQEIESYYAHVRQYLSDNVDQIWRDYSKIINDRDPLMYLLDHDVWYNIERENSDIPEYSRDHVANCQRVFKYKDLIELLVVDTPISGRHPDYTPPFSMQEYLQFLDSSIGTYKHKRHHNGTRSVSVWVYSPMDKRDVFQRQVKYQLESFLKLKGLVIPERDLADIIREAGGKQTTMFKLLYRRFKRQNEAGKFVNSVATETFKSILHIPSKTTAQAKTTSKTTSKSRSAAVTETTATIPAS</sequence>
<dbReference type="SUPFAM" id="SSF63411">
    <property type="entry name" value="LuxS/MPP-like metallohydrolase"/>
    <property type="match status" value="3"/>
</dbReference>
<dbReference type="InterPro" id="IPR011765">
    <property type="entry name" value="Pept_M16_N"/>
</dbReference>
<comment type="cofactor">
    <cofactor evidence="1">
        <name>Zn(2+)</name>
        <dbReference type="ChEBI" id="CHEBI:29105"/>
    </cofactor>
</comment>
<dbReference type="AlphaFoldDB" id="Q6FVX9"/>
<evidence type="ECO:0000313" key="12">
    <source>
        <dbReference type="EMBL" id="CAG58526.1"/>
    </source>
</evidence>
<feature type="region of interest" description="Disordered" evidence="8">
    <location>
        <begin position="1153"/>
        <end position="1181"/>
    </location>
</feature>
<feature type="domain" description="Coenzyme PQQ synthesis protein F-like C-terminal lobe" evidence="10">
    <location>
        <begin position="902"/>
        <end position="968"/>
    </location>
</feature>
<dbReference type="EMBL" id="CR380950">
    <property type="protein sequence ID" value="CAG58526.1"/>
    <property type="molecule type" value="Genomic_DNA"/>
</dbReference>
<dbReference type="STRING" id="284593.Q6FVX9"/>
<dbReference type="GO" id="GO:0007323">
    <property type="term" value="P:peptide pheromone maturation"/>
    <property type="evidence" value="ECO:0007669"/>
    <property type="project" value="EnsemblFungi"/>
</dbReference>
<keyword evidence="4" id="KW-0479">Metal-binding</keyword>
<reference evidence="12 13" key="1">
    <citation type="journal article" date="2004" name="Nature">
        <title>Genome evolution in yeasts.</title>
        <authorList>
            <consortium name="Genolevures"/>
            <person name="Dujon B."/>
            <person name="Sherman D."/>
            <person name="Fischer G."/>
            <person name="Durrens P."/>
            <person name="Casaregola S."/>
            <person name="Lafontaine I."/>
            <person name="de Montigny J."/>
            <person name="Marck C."/>
            <person name="Neuveglise C."/>
            <person name="Talla E."/>
            <person name="Goffard N."/>
            <person name="Frangeul L."/>
            <person name="Aigle M."/>
            <person name="Anthouard V."/>
            <person name="Babour A."/>
            <person name="Barbe V."/>
            <person name="Barnay S."/>
            <person name="Blanchin S."/>
            <person name="Beckerich J.M."/>
            <person name="Beyne E."/>
            <person name="Bleykasten C."/>
            <person name="Boisrame A."/>
            <person name="Boyer J."/>
            <person name="Cattolico L."/>
            <person name="Confanioleri F."/>
            <person name="de Daruvar A."/>
            <person name="Despons L."/>
            <person name="Fabre E."/>
            <person name="Fairhead C."/>
            <person name="Ferry-Dumazet H."/>
            <person name="Groppi A."/>
            <person name="Hantraye F."/>
            <person name="Hennequin C."/>
            <person name="Jauniaux N."/>
            <person name="Joyet P."/>
            <person name="Kachouri R."/>
            <person name="Kerrest A."/>
            <person name="Koszul R."/>
            <person name="Lemaire M."/>
            <person name="Lesur I."/>
            <person name="Ma L."/>
            <person name="Muller H."/>
            <person name="Nicaud J.M."/>
            <person name="Nikolski M."/>
            <person name="Oztas S."/>
            <person name="Ozier-Kalogeropoulos O."/>
            <person name="Pellenz S."/>
            <person name="Potier S."/>
            <person name="Richard G.F."/>
            <person name="Straub M.L."/>
            <person name="Suleau A."/>
            <person name="Swennene D."/>
            <person name="Tekaia F."/>
            <person name="Wesolowski-Louvel M."/>
            <person name="Westhof E."/>
            <person name="Wirth B."/>
            <person name="Zeniou-Meyer M."/>
            <person name="Zivanovic I."/>
            <person name="Bolotin-Fukuhara M."/>
            <person name="Thierry A."/>
            <person name="Bouchier C."/>
            <person name="Caudron B."/>
            <person name="Scarpelli C."/>
            <person name="Gaillardin C."/>
            <person name="Weissenbach J."/>
            <person name="Wincker P."/>
            <person name="Souciet J.L."/>
        </authorList>
    </citation>
    <scope>NUCLEOTIDE SEQUENCE [LARGE SCALE GENOMIC DNA]</scope>
    <source>
        <strain evidence="13">ATCC 2001 / BCRC 20586 / JCM 3761 / NBRC 0622 / NRRL Y-65 / CBS 138</strain>
    </source>
</reference>
<dbReference type="OMA" id="HLCEHMI"/>
<evidence type="ECO:0000259" key="10">
    <source>
        <dbReference type="Pfam" id="PF22456"/>
    </source>
</evidence>
<dbReference type="FunCoup" id="Q6FVX9">
    <property type="interactions" value="53"/>
</dbReference>
<dbReference type="GO" id="GO:0051603">
    <property type="term" value="P:proteolysis involved in protein catabolic process"/>
    <property type="evidence" value="ECO:0007669"/>
    <property type="project" value="TreeGrafter"/>
</dbReference>
<dbReference type="InterPro" id="IPR054734">
    <property type="entry name" value="PqqF-like_C_4"/>
</dbReference>
<dbReference type="GO" id="GO:0005935">
    <property type="term" value="C:cellular bud neck"/>
    <property type="evidence" value="ECO:0007669"/>
    <property type="project" value="EnsemblFungi"/>
</dbReference>
<evidence type="ECO:0000256" key="6">
    <source>
        <dbReference type="ARBA" id="ARBA00022833"/>
    </source>
</evidence>
<dbReference type="PANTHER" id="PTHR43690:SF18">
    <property type="entry name" value="INSULIN-DEGRADING ENZYME-RELATED"/>
    <property type="match status" value="1"/>
</dbReference>
<dbReference type="KEGG" id="cgr:2887217"/>
<evidence type="ECO:0000256" key="3">
    <source>
        <dbReference type="ARBA" id="ARBA00022670"/>
    </source>
</evidence>
<dbReference type="GO" id="GO:0005739">
    <property type="term" value="C:mitochondrion"/>
    <property type="evidence" value="ECO:0007669"/>
    <property type="project" value="TreeGrafter"/>
</dbReference>
<evidence type="ECO:0000256" key="7">
    <source>
        <dbReference type="ARBA" id="ARBA00023049"/>
    </source>
</evidence>
<protein>
    <submittedName>
        <fullName evidence="12">Uncharacterized protein</fullName>
    </submittedName>
</protein>
<dbReference type="HOGENOM" id="CLU_008088_0_0_1"/>
<dbReference type="VEuPathDB" id="FungiDB:CAGL0D04686g"/>
<evidence type="ECO:0000256" key="2">
    <source>
        <dbReference type="ARBA" id="ARBA00007261"/>
    </source>
</evidence>
<keyword evidence="13" id="KW-1185">Reference proteome</keyword>
<feature type="compositionally biased region" description="Low complexity" evidence="8">
    <location>
        <begin position="1153"/>
        <end position="1172"/>
    </location>
</feature>
<dbReference type="Gene3D" id="3.30.830.10">
    <property type="entry name" value="Metalloenzyme, LuxS/M16 peptidase-like"/>
    <property type="match status" value="4"/>
</dbReference>
<dbReference type="eggNOG" id="KOG0959">
    <property type="taxonomic scope" value="Eukaryota"/>
</dbReference>
<dbReference type="GO" id="GO:0005829">
    <property type="term" value="C:cytosol"/>
    <property type="evidence" value="ECO:0007669"/>
    <property type="project" value="TreeGrafter"/>
</dbReference>
<dbReference type="InterPro" id="IPR001431">
    <property type="entry name" value="Pept_M16_Zn_BS"/>
</dbReference>
<dbReference type="Proteomes" id="UP000002428">
    <property type="component" value="Chromosome D"/>
</dbReference>
<organism evidence="12 13">
    <name type="scientific">Candida glabrata (strain ATCC 2001 / BCRC 20586 / JCM 3761 / NBRC 0622 / NRRL Y-65 / CBS 138)</name>
    <name type="common">Yeast</name>
    <name type="synonym">Nakaseomyces glabratus</name>
    <dbReference type="NCBI Taxonomy" id="284593"/>
    <lineage>
        <taxon>Eukaryota</taxon>
        <taxon>Fungi</taxon>
        <taxon>Dikarya</taxon>
        <taxon>Ascomycota</taxon>
        <taxon>Saccharomycotina</taxon>
        <taxon>Saccharomycetes</taxon>
        <taxon>Saccharomycetales</taxon>
        <taxon>Saccharomycetaceae</taxon>
        <taxon>Nakaseomyces</taxon>
    </lineage>
</organism>
<dbReference type="InterPro" id="IPR050626">
    <property type="entry name" value="Peptidase_M16"/>
</dbReference>
<evidence type="ECO:0000313" key="13">
    <source>
        <dbReference type="Proteomes" id="UP000002428"/>
    </source>
</evidence>
<evidence type="ECO:0000256" key="5">
    <source>
        <dbReference type="ARBA" id="ARBA00022801"/>
    </source>
</evidence>
<dbReference type="CGD" id="CAL0128207">
    <property type="gene designation" value="CAGL0D04686g"/>
</dbReference>